<dbReference type="InterPro" id="IPR001781">
    <property type="entry name" value="Znf_LIM"/>
</dbReference>
<dbReference type="PANTHER" id="PTHR46767">
    <property type="entry name" value="LIM DOMAIN ONLY PROTEIN 7"/>
    <property type="match status" value="1"/>
</dbReference>
<organism evidence="7 8">
    <name type="scientific">Liparis tanakae</name>
    <name type="common">Tanaka's snailfish</name>
    <dbReference type="NCBI Taxonomy" id="230148"/>
    <lineage>
        <taxon>Eukaryota</taxon>
        <taxon>Metazoa</taxon>
        <taxon>Chordata</taxon>
        <taxon>Craniata</taxon>
        <taxon>Vertebrata</taxon>
        <taxon>Euteleostomi</taxon>
        <taxon>Actinopterygii</taxon>
        <taxon>Neopterygii</taxon>
        <taxon>Teleostei</taxon>
        <taxon>Neoteleostei</taxon>
        <taxon>Acanthomorphata</taxon>
        <taxon>Eupercaria</taxon>
        <taxon>Perciformes</taxon>
        <taxon>Cottioidei</taxon>
        <taxon>Cottales</taxon>
        <taxon>Liparidae</taxon>
        <taxon>Liparis</taxon>
    </lineage>
</organism>
<dbReference type="AlphaFoldDB" id="A0A4Z2FUW2"/>
<dbReference type="PANTHER" id="PTHR46767:SF1">
    <property type="entry name" value="LIM DOMAIN ONLY PROTEIN 7"/>
    <property type="match status" value="1"/>
</dbReference>
<evidence type="ECO:0000313" key="7">
    <source>
        <dbReference type="EMBL" id="TNN44593.1"/>
    </source>
</evidence>
<dbReference type="Proteomes" id="UP000314294">
    <property type="component" value="Unassembled WGS sequence"/>
</dbReference>
<dbReference type="GO" id="GO:0030155">
    <property type="term" value="P:regulation of cell adhesion"/>
    <property type="evidence" value="ECO:0007669"/>
    <property type="project" value="InterPro"/>
</dbReference>
<dbReference type="GO" id="GO:0046872">
    <property type="term" value="F:metal ion binding"/>
    <property type="evidence" value="ECO:0007669"/>
    <property type="project" value="UniProtKB-KW"/>
</dbReference>
<keyword evidence="8" id="KW-1185">Reference proteome</keyword>
<accession>A0A4Z2FUW2</accession>
<evidence type="ECO:0000256" key="4">
    <source>
        <dbReference type="PROSITE-ProRule" id="PRU00125"/>
    </source>
</evidence>
<feature type="domain" description="LIM zinc-binding" evidence="6">
    <location>
        <begin position="141"/>
        <end position="204"/>
    </location>
</feature>
<evidence type="ECO:0000256" key="1">
    <source>
        <dbReference type="ARBA" id="ARBA00022723"/>
    </source>
</evidence>
<evidence type="ECO:0000259" key="6">
    <source>
        <dbReference type="PROSITE" id="PS50023"/>
    </source>
</evidence>
<dbReference type="SMART" id="SM00132">
    <property type="entry name" value="LIM"/>
    <property type="match status" value="1"/>
</dbReference>
<comment type="caution">
    <text evidence="7">The sequence shown here is derived from an EMBL/GenBank/DDBJ whole genome shotgun (WGS) entry which is preliminary data.</text>
</comment>
<keyword evidence="2 4" id="KW-0862">Zinc</keyword>
<dbReference type="EMBL" id="SRLO01000895">
    <property type="protein sequence ID" value="TNN44593.1"/>
    <property type="molecule type" value="Genomic_DNA"/>
</dbReference>
<proteinExistence type="predicted"/>
<dbReference type="GO" id="GO:0023051">
    <property type="term" value="P:regulation of signaling"/>
    <property type="evidence" value="ECO:0007669"/>
    <property type="project" value="InterPro"/>
</dbReference>
<evidence type="ECO:0000256" key="2">
    <source>
        <dbReference type="ARBA" id="ARBA00022833"/>
    </source>
</evidence>
<feature type="region of interest" description="Disordered" evidence="5">
    <location>
        <begin position="102"/>
        <end position="139"/>
    </location>
</feature>
<evidence type="ECO:0000313" key="8">
    <source>
        <dbReference type="Proteomes" id="UP000314294"/>
    </source>
</evidence>
<dbReference type="PROSITE" id="PS50023">
    <property type="entry name" value="LIM_DOMAIN_2"/>
    <property type="match status" value="1"/>
</dbReference>
<evidence type="ECO:0000256" key="3">
    <source>
        <dbReference type="ARBA" id="ARBA00023038"/>
    </source>
</evidence>
<keyword evidence="1 4" id="KW-0479">Metal-binding</keyword>
<sequence length="257" mass="26883">MCESGRSDVIGPKIQRAARRVDCVSLGVAWAWRGGESLDNLDASYNSWRSSWTPRGNAYARPNSALFGATGFYGGGSTAAGGVQRPVSSALPSSYSMGSLRAGVGAHPPSSSSSSSSSPWCRQQSPSPSPSPSSPSVSGRKVCTFCDTPLGKGAAMIIESLGLCYHLTCFKCIDCKSDLGGSAAGAEPASQPPCDVTVLQQIDEESTSDNNPSSEALTTFTRSCTDASLIPELSVTPTRPRSGRLREKLQVIMSNFN</sequence>
<dbReference type="InterPro" id="IPR029978">
    <property type="entry name" value="LMO-7"/>
</dbReference>
<dbReference type="Gene3D" id="2.10.110.10">
    <property type="entry name" value="Cysteine Rich Protein"/>
    <property type="match status" value="1"/>
</dbReference>
<dbReference type="OrthoDB" id="15627at2759"/>
<reference evidence="7 8" key="1">
    <citation type="submission" date="2019-03" db="EMBL/GenBank/DDBJ databases">
        <title>First draft genome of Liparis tanakae, snailfish: a comprehensive survey of snailfish specific genes.</title>
        <authorList>
            <person name="Kim W."/>
            <person name="Song I."/>
            <person name="Jeong J.-H."/>
            <person name="Kim D."/>
            <person name="Kim S."/>
            <person name="Ryu S."/>
            <person name="Song J.Y."/>
            <person name="Lee S.K."/>
        </authorList>
    </citation>
    <scope>NUCLEOTIDE SEQUENCE [LARGE SCALE GENOMIC DNA]</scope>
    <source>
        <tissue evidence="7">Muscle</tissue>
    </source>
</reference>
<protein>
    <submittedName>
        <fullName evidence="7">LIM domain only protein 7</fullName>
    </submittedName>
</protein>
<name>A0A4Z2FUW2_9TELE</name>
<dbReference type="PROSITE" id="PS00478">
    <property type="entry name" value="LIM_DOMAIN_1"/>
    <property type="match status" value="1"/>
</dbReference>
<evidence type="ECO:0000256" key="5">
    <source>
        <dbReference type="SAM" id="MobiDB-lite"/>
    </source>
</evidence>
<keyword evidence="3 4" id="KW-0440">LIM domain</keyword>
<feature type="compositionally biased region" description="Low complexity" evidence="5">
    <location>
        <begin position="108"/>
        <end position="126"/>
    </location>
</feature>
<gene>
    <name evidence="7" type="primary">LMO7_0</name>
    <name evidence="7" type="ORF">EYF80_045225</name>
</gene>